<dbReference type="EMBL" id="VSTH01000136">
    <property type="protein sequence ID" value="TYO62430.1"/>
    <property type="molecule type" value="Genomic_DNA"/>
</dbReference>
<sequence length="104" mass="11517">MARPRRMRITDSRHDLSIAPKLLALGNRRFRSAAASEQQRLNGTAATRVTVVSWQEQDIGLSLPFLVMDDFHGRSMQVIHGRPASSQDCAGRKSTSARRIGSSL</sequence>
<protein>
    <submittedName>
        <fullName evidence="2">Uncharacterized protein</fullName>
    </submittedName>
</protein>
<gene>
    <name evidence="2" type="ORF">FXV83_32810</name>
</gene>
<accession>A0A5S4YDD1</accession>
<organism evidence="2 3">
    <name type="scientific">Bradyrhizobium hipponense</name>
    <dbReference type="NCBI Taxonomy" id="2605638"/>
    <lineage>
        <taxon>Bacteria</taxon>
        <taxon>Pseudomonadati</taxon>
        <taxon>Pseudomonadota</taxon>
        <taxon>Alphaproteobacteria</taxon>
        <taxon>Hyphomicrobiales</taxon>
        <taxon>Nitrobacteraceae</taxon>
        <taxon>Bradyrhizobium</taxon>
    </lineage>
</organism>
<proteinExistence type="predicted"/>
<name>A0A5S4YDD1_9BRAD</name>
<evidence type="ECO:0000313" key="3">
    <source>
        <dbReference type="Proteomes" id="UP000324797"/>
    </source>
</evidence>
<evidence type="ECO:0000313" key="2">
    <source>
        <dbReference type="EMBL" id="TYO62430.1"/>
    </source>
</evidence>
<dbReference type="RefSeq" id="WP_148743711.1">
    <property type="nucleotide sequence ID" value="NZ_VSTH01000136.1"/>
</dbReference>
<reference evidence="2 3" key="1">
    <citation type="submission" date="2019-08" db="EMBL/GenBank/DDBJ databases">
        <title>Bradyrhizobium hipponensis sp. nov., a rhizobium isolated from a Lupinus angustifolius root nodule in Tunisia.</title>
        <authorList>
            <person name="Off K."/>
            <person name="Rejili M."/>
            <person name="Mars M."/>
            <person name="Brachmann A."/>
            <person name="Marin M."/>
        </authorList>
    </citation>
    <scope>NUCLEOTIDE SEQUENCE [LARGE SCALE GENOMIC DNA]</scope>
    <source>
        <strain evidence="3">aSej3</strain>
    </source>
</reference>
<feature type="region of interest" description="Disordered" evidence="1">
    <location>
        <begin position="81"/>
        <end position="104"/>
    </location>
</feature>
<dbReference type="Proteomes" id="UP000324797">
    <property type="component" value="Unassembled WGS sequence"/>
</dbReference>
<keyword evidence="3" id="KW-1185">Reference proteome</keyword>
<dbReference type="AlphaFoldDB" id="A0A5S4YDD1"/>
<evidence type="ECO:0000256" key="1">
    <source>
        <dbReference type="SAM" id="MobiDB-lite"/>
    </source>
</evidence>
<comment type="caution">
    <text evidence="2">The sequence shown here is derived from an EMBL/GenBank/DDBJ whole genome shotgun (WGS) entry which is preliminary data.</text>
</comment>